<dbReference type="InterPro" id="IPR029058">
    <property type="entry name" value="AB_hydrolase_fold"/>
</dbReference>
<name>A0A074J1J0_9RHOB</name>
<evidence type="ECO:0000313" key="2">
    <source>
        <dbReference type="EMBL" id="KEO51251.1"/>
    </source>
</evidence>
<dbReference type="EMBL" id="AUND01000039">
    <property type="protein sequence ID" value="KEO51251.1"/>
    <property type="molecule type" value="Genomic_DNA"/>
</dbReference>
<dbReference type="Pfam" id="PF12697">
    <property type="entry name" value="Abhydrolase_6"/>
    <property type="match status" value="1"/>
</dbReference>
<feature type="domain" description="AB hydrolase-1" evidence="1">
    <location>
        <begin position="6"/>
        <end position="221"/>
    </location>
</feature>
<evidence type="ECO:0000313" key="3">
    <source>
        <dbReference type="Proteomes" id="UP000027432"/>
    </source>
</evidence>
<accession>A0A074J1J0</accession>
<proteinExistence type="predicted"/>
<dbReference type="PANTHER" id="PTHR43194:SF2">
    <property type="entry name" value="PEROXISOMAL MEMBRANE PROTEIN LPX1"/>
    <property type="match status" value="1"/>
</dbReference>
<reference evidence="2 3" key="1">
    <citation type="submission" date="2013-07" db="EMBL/GenBank/DDBJ databases">
        <title>Thioclava pacifica DSM 10166 Genome Sequencing.</title>
        <authorList>
            <person name="Lai Q."/>
            <person name="Shao Z."/>
        </authorList>
    </citation>
    <scope>NUCLEOTIDE SEQUENCE [LARGE SCALE GENOMIC DNA]</scope>
    <source>
        <strain evidence="2 3">DSM 10166</strain>
    </source>
</reference>
<sequence>MPNDPLVFLPGFMCDARLFWHQLQDLSIERSVMVAQMRGATIEEMAQSVLADAPARFALAGHWLGGVVAIEILRRAPDRVSQIALIDVSPLPETPQVAASRETRIVGARTGRLDEMMLDEIPSDALAPGAGRATVQALMLEMAAALGPDTFERQSRALMRRPDLQRTLRNTKTRALLMCGEYDRICPPRRHEFLAELMPHAEYRLILGAGHMSPLEQPEKITQGLRDWLDAPLLLA</sequence>
<dbReference type="Gene3D" id="3.40.50.1820">
    <property type="entry name" value="alpha/beta hydrolase"/>
    <property type="match status" value="1"/>
</dbReference>
<dbReference type="InterPro" id="IPR000073">
    <property type="entry name" value="AB_hydrolase_1"/>
</dbReference>
<protein>
    <recommendedName>
        <fullName evidence="1">AB hydrolase-1 domain-containing protein</fullName>
    </recommendedName>
</protein>
<dbReference type="eggNOG" id="COG2021">
    <property type="taxonomic scope" value="Bacteria"/>
</dbReference>
<dbReference type="PANTHER" id="PTHR43194">
    <property type="entry name" value="HYDROLASE ALPHA/BETA FOLD FAMILY"/>
    <property type="match status" value="1"/>
</dbReference>
<organism evidence="2 3">
    <name type="scientific">Thioclava pacifica DSM 10166</name>
    <dbReference type="NCBI Taxonomy" id="1353537"/>
    <lineage>
        <taxon>Bacteria</taxon>
        <taxon>Pseudomonadati</taxon>
        <taxon>Pseudomonadota</taxon>
        <taxon>Alphaproteobacteria</taxon>
        <taxon>Rhodobacterales</taxon>
        <taxon>Paracoccaceae</taxon>
        <taxon>Thioclava</taxon>
    </lineage>
</organism>
<dbReference type="OrthoDB" id="5491135at2"/>
<dbReference type="AlphaFoldDB" id="A0A074J1J0"/>
<dbReference type="Proteomes" id="UP000027432">
    <property type="component" value="Unassembled WGS sequence"/>
</dbReference>
<comment type="caution">
    <text evidence="2">The sequence shown here is derived from an EMBL/GenBank/DDBJ whole genome shotgun (WGS) entry which is preliminary data.</text>
</comment>
<dbReference type="RefSeq" id="WP_038079362.1">
    <property type="nucleotide sequence ID" value="NZ_AUND01000039.1"/>
</dbReference>
<dbReference type="SUPFAM" id="SSF53474">
    <property type="entry name" value="alpha/beta-Hydrolases"/>
    <property type="match status" value="1"/>
</dbReference>
<gene>
    <name evidence="2" type="ORF">TP2_12720</name>
</gene>
<evidence type="ECO:0000259" key="1">
    <source>
        <dbReference type="Pfam" id="PF12697"/>
    </source>
</evidence>
<dbReference type="STRING" id="1353537.TP2_12720"/>
<dbReference type="InterPro" id="IPR050228">
    <property type="entry name" value="Carboxylesterase_BioH"/>
</dbReference>
<keyword evidence="3" id="KW-1185">Reference proteome</keyword>